<dbReference type="GO" id="GO:0016787">
    <property type="term" value="F:hydrolase activity"/>
    <property type="evidence" value="ECO:0007669"/>
    <property type="project" value="UniProtKB-ARBA"/>
</dbReference>
<dbReference type="GO" id="GO:0032451">
    <property type="term" value="F:demethylase activity"/>
    <property type="evidence" value="ECO:0007669"/>
    <property type="project" value="UniProtKB-ARBA"/>
</dbReference>
<dbReference type="Pfam" id="PF13532">
    <property type="entry name" value="2OG-FeII_Oxy_2"/>
    <property type="match status" value="1"/>
</dbReference>
<dbReference type="Proteomes" id="UP000502415">
    <property type="component" value="Chromosome"/>
</dbReference>
<dbReference type="Gene3D" id="2.60.120.590">
    <property type="entry name" value="Alpha-ketoglutarate-dependent dioxygenase AlkB-like"/>
    <property type="match status" value="1"/>
</dbReference>
<dbReference type="FunFam" id="2.60.120.590:FF:000004">
    <property type="entry name" value="DNA oxidative demethylase ALKBH2"/>
    <property type="match status" value="1"/>
</dbReference>
<dbReference type="GO" id="GO:0046872">
    <property type="term" value="F:metal ion binding"/>
    <property type="evidence" value="ECO:0007669"/>
    <property type="project" value="UniProtKB-KW"/>
</dbReference>
<evidence type="ECO:0000256" key="6">
    <source>
        <dbReference type="ARBA" id="ARBA00023002"/>
    </source>
</evidence>
<evidence type="ECO:0000259" key="9">
    <source>
        <dbReference type="PROSITE" id="PS51471"/>
    </source>
</evidence>
<evidence type="ECO:0000256" key="7">
    <source>
        <dbReference type="ARBA" id="ARBA00023004"/>
    </source>
</evidence>
<dbReference type="PANTHER" id="PTHR31212">
    <property type="entry name" value="ALPHA-KETOGLUTARATE-DEPENDENT DIOXYGENASE ALKB HOMOLOG 3"/>
    <property type="match status" value="1"/>
</dbReference>
<sequence>MDLFSDGASLLPIPIEDGVLAYMARFPLPCSSAEVLAQLIRDTHWRADTIVVYGKRYLQPRLTAWYGEAAYTYSGLTLQPAPMSPLLAQLRTTVEDVTGHRYNSVLLNYYRDGKDSMGMHSDDEPELGLRPVIASLSLGAARTFILRHKTIKRTVKLDLTDGGLLLMAGDLQKNWLHGINKSVRVTGPRINLTFRYVG</sequence>
<keyword evidence="4" id="KW-0460">Magnesium</keyword>
<evidence type="ECO:0000256" key="2">
    <source>
        <dbReference type="ARBA" id="ARBA00022723"/>
    </source>
</evidence>
<gene>
    <name evidence="10" type="ORF">HH212_07850</name>
</gene>
<evidence type="ECO:0000256" key="4">
    <source>
        <dbReference type="ARBA" id="ARBA00022842"/>
    </source>
</evidence>
<proteinExistence type="predicted"/>
<keyword evidence="11" id="KW-1185">Reference proteome</keyword>
<dbReference type="PROSITE" id="PS51471">
    <property type="entry name" value="FE2OG_OXY"/>
    <property type="match status" value="1"/>
</dbReference>
<evidence type="ECO:0000256" key="1">
    <source>
        <dbReference type="ARBA" id="ARBA00001954"/>
    </source>
</evidence>
<keyword evidence="3" id="KW-0227">DNA damage</keyword>
<evidence type="ECO:0000313" key="11">
    <source>
        <dbReference type="Proteomes" id="UP000502415"/>
    </source>
</evidence>
<dbReference type="PANTHER" id="PTHR31212:SF4">
    <property type="entry name" value="ALPHA-KETOGLUTARATE-DEPENDENT DIOXYGENASE ALKB HOMOLOG 3"/>
    <property type="match status" value="1"/>
</dbReference>
<keyword evidence="6" id="KW-0560">Oxidoreductase</keyword>
<accession>A0A7Z2VVF5</accession>
<dbReference type="InterPro" id="IPR037151">
    <property type="entry name" value="AlkB-like_sf"/>
</dbReference>
<dbReference type="GO" id="GO:0016705">
    <property type="term" value="F:oxidoreductase activity, acting on paired donors, with incorporation or reduction of molecular oxygen"/>
    <property type="evidence" value="ECO:0007669"/>
    <property type="project" value="UniProtKB-ARBA"/>
</dbReference>
<protein>
    <submittedName>
        <fullName evidence="10">Alpha-ketoglutarate-dependent dioxygenase AlkB</fullName>
    </submittedName>
</protein>
<keyword evidence="2" id="KW-0479">Metal-binding</keyword>
<keyword evidence="5 10" id="KW-0223">Dioxygenase</keyword>
<dbReference type="GO" id="GO:0051213">
    <property type="term" value="F:dioxygenase activity"/>
    <property type="evidence" value="ECO:0007669"/>
    <property type="project" value="UniProtKB-KW"/>
</dbReference>
<dbReference type="InterPro" id="IPR005123">
    <property type="entry name" value="Oxoglu/Fe-dep_dioxygenase_dom"/>
</dbReference>
<dbReference type="InterPro" id="IPR027450">
    <property type="entry name" value="AlkB-like"/>
</dbReference>
<dbReference type="KEGG" id="mfy:HH212_07850"/>
<reference evidence="10 11" key="1">
    <citation type="submission" date="2020-04" db="EMBL/GenBank/DDBJ databases">
        <title>Genome sequencing of novel species.</title>
        <authorList>
            <person name="Heo J."/>
            <person name="Kim S.-J."/>
            <person name="Kim J.-S."/>
            <person name="Hong S.-B."/>
            <person name="Kwon S.-W."/>
        </authorList>
    </citation>
    <scope>NUCLEOTIDE SEQUENCE [LARGE SCALE GENOMIC DNA]</scope>
    <source>
        <strain evidence="10 11">GN2-R2</strain>
    </source>
</reference>
<dbReference type="InterPro" id="IPR032854">
    <property type="entry name" value="ALKBH3"/>
</dbReference>
<dbReference type="EMBL" id="CP051685">
    <property type="protein sequence ID" value="QJD99945.1"/>
    <property type="molecule type" value="Genomic_DNA"/>
</dbReference>
<keyword evidence="7" id="KW-0408">Iron</keyword>
<evidence type="ECO:0000256" key="8">
    <source>
        <dbReference type="ARBA" id="ARBA00023204"/>
    </source>
</evidence>
<comment type="cofactor">
    <cofactor evidence="1">
        <name>Fe(2+)</name>
        <dbReference type="ChEBI" id="CHEBI:29033"/>
    </cofactor>
</comment>
<feature type="domain" description="Fe2OG dioxygenase" evidence="9">
    <location>
        <begin position="101"/>
        <end position="198"/>
    </location>
</feature>
<organism evidence="10 11">
    <name type="scientific">Massilia forsythiae</name>
    <dbReference type="NCBI Taxonomy" id="2728020"/>
    <lineage>
        <taxon>Bacteria</taxon>
        <taxon>Pseudomonadati</taxon>
        <taxon>Pseudomonadota</taxon>
        <taxon>Betaproteobacteria</taxon>
        <taxon>Burkholderiales</taxon>
        <taxon>Oxalobacteraceae</taxon>
        <taxon>Telluria group</taxon>
        <taxon>Massilia</taxon>
    </lineage>
</organism>
<name>A0A7Z2VVF5_9BURK</name>
<evidence type="ECO:0000313" key="10">
    <source>
        <dbReference type="EMBL" id="QJD99945.1"/>
    </source>
</evidence>
<dbReference type="SUPFAM" id="SSF51197">
    <property type="entry name" value="Clavaminate synthase-like"/>
    <property type="match status" value="1"/>
</dbReference>
<evidence type="ECO:0000256" key="5">
    <source>
        <dbReference type="ARBA" id="ARBA00022964"/>
    </source>
</evidence>
<evidence type="ECO:0000256" key="3">
    <source>
        <dbReference type="ARBA" id="ARBA00022763"/>
    </source>
</evidence>
<dbReference type="GO" id="GO:0006307">
    <property type="term" value="P:DNA alkylation repair"/>
    <property type="evidence" value="ECO:0007669"/>
    <property type="project" value="InterPro"/>
</dbReference>
<dbReference type="AlphaFoldDB" id="A0A7Z2VVF5"/>
<dbReference type="GO" id="GO:0140097">
    <property type="term" value="F:catalytic activity, acting on DNA"/>
    <property type="evidence" value="ECO:0007669"/>
    <property type="project" value="UniProtKB-ARBA"/>
</dbReference>
<dbReference type="RefSeq" id="WP_169434894.1">
    <property type="nucleotide sequence ID" value="NZ_CP051685.1"/>
</dbReference>
<keyword evidence="8" id="KW-0234">DNA repair</keyword>